<feature type="transmembrane region" description="Helical" evidence="1">
    <location>
        <begin position="78"/>
        <end position="101"/>
    </location>
</feature>
<keyword evidence="1" id="KW-0472">Membrane</keyword>
<proteinExistence type="predicted"/>
<dbReference type="AlphaFoldDB" id="A0A445HTL9"/>
<evidence type="ECO:0000256" key="1">
    <source>
        <dbReference type="SAM" id="Phobius"/>
    </source>
</evidence>
<organism evidence="2 3">
    <name type="scientific">Glycine soja</name>
    <name type="common">Wild soybean</name>
    <dbReference type="NCBI Taxonomy" id="3848"/>
    <lineage>
        <taxon>Eukaryota</taxon>
        <taxon>Viridiplantae</taxon>
        <taxon>Streptophyta</taxon>
        <taxon>Embryophyta</taxon>
        <taxon>Tracheophyta</taxon>
        <taxon>Spermatophyta</taxon>
        <taxon>Magnoliopsida</taxon>
        <taxon>eudicotyledons</taxon>
        <taxon>Gunneridae</taxon>
        <taxon>Pentapetalae</taxon>
        <taxon>rosids</taxon>
        <taxon>fabids</taxon>
        <taxon>Fabales</taxon>
        <taxon>Fabaceae</taxon>
        <taxon>Papilionoideae</taxon>
        <taxon>50 kb inversion clade</taxon>
        <taxon>NPAAA clade</taxon>
        <taxon>indigoferoid/millettioid clade</taxon>
        <taxon>Phaseoleae</taxon>
        <taxon>Glycine</taxon>
        <taxon>Glycine subgen. Soja</taxon>
    </lineage>
</organism>
<dbReference type="Proteomes" id="UP000289340">
    <property type="component" value="Chromosome 12"/>
</dbReference>
<comment type="caution">
    <text evidence="2">The sequence shown here is derived from an EMBL/GenBank/DDBJ whole genome shotgun (WGS) entry which is preliminary data.</text>
</comment>
<gene>
    <name evidence="2" type="ORF">D0Y65_035131</name>
</gene>
<accession>A0A445HTL9</accession>
<name>A0A445HTL9_GLYSO</name>
<evidence type="ECO:0000313" key="3">
    <source>
        <dbReference type="Proteomes" id="UP000289340"/>
    </source>
</evidence>
<protein>
    <submittedName>
        <fullName evidence="2">Uncharacterized protein</fullName>
    </submittedName>
</protein>
<keyword evidence="1" id="KW-0812">Transmembrane</keyword>
<dbReference type="EMBL" id="QZWG01000012">
    <property type="protein sequence ID" value="RZB77032.1"/>
    <property type="molecule type" value="Genomic_DNA"/>
</dbReference>
<feature type="transmembrane region" description="Helical" evidence="1">
    <location>
        <begin position="20"/>
        <end position="41"/>
    </location>
</feature>
<keyword evidence="1" id="KW-1133">Transmembrane helix</keyword>
<reference evidence="2 3" key="1">
    <citation type="submission" date="2018-09" db="EMBL/GenBank/DDBJ databases">
        <title>A high-quality reference genome of wild soybean provides a powerful tool to mine soybean genomes.</title>
        <authorList>
            <person name="Xie M."/>
            <person name="Chung C.Y.L."/>
            <person name="Li M.-W."/>
            <person name="Wong F.-L."/>
            <person name="Chan T.-F."/>
            <person name="Lam H.-M."/>
        </authorList>
    </citation>
    <scope>NUCLEOTIDE SEQUENCE [LARGE SCALE GENOMIC DNA]</scope>
    <source>
        <strain evidence="3">cv. W05</strain>
        <tissue evidence="2">Hypocotyl of etiolated seedlings</tissue>
    </source>
</reference>
<keyword evidence="3" id="KW-1185">Reference proteome</keyword>
<sequence>MRCQDFIITQTRAKSLYKYYLGLFVHFIFTFLIIIFCWLDFKFCNFTYVYIRKKLRLCSSTPESVWSYLFRGKEEECLSIFLVYVNMRIFGFQFVAIRLYFIILNYKYLLLSGLHNYIFLCTSTEI</sequence>
<evidence type="ECO:0000313" key="2">
    <source>
        <dbReference type="EMBL" id="RZB77032.1"/>
    </source>
</evidence>